<dbReference type="KEGG" id="esg:EsVE80_21700"/>
<protein>
    <recommendedName>
        <fullName evidence="3">Phage protein</fullName>
    </recommendedName>
</protein>
<dbReference type="RefSeq" id="WP_173103767.1">
    <property type="nucleotide sequence ID" value="NZ_AP022822.1"/>
</dbReference>
<dbReference type="EMBL" id="AP022822">
    <property type="protein sequence ID" value="BCA86647.1"/>
    <property type="molecule type" value="Genomic_DNA"/>
</dbReference>
<evidence type="ECO:0008006" key="3">
    <source>
        <dbReference type="Google" id="ProtNLM"/>
    </source>
</evidence>
<accession>A0A679ISX8</accession>
<organism evidence="1 2">
    <name type="scientific">Enterococcus saigonensis</name>
    <dbReference type="NCBI Taxonomy" id="1805431"/>
    <lineage>
        <taxon>Bacteria</taxon>
        <taxon>Bacillati</taxon>
        <taxon>Bacillota</taxon>
        <taxon>Bacilli</taxon>
        <taxon>Lactobacillales</taxon>
        <taxon>Enterococcaceae</taxon>
        <taxon>Enterococcus</taxon>
    </lineage>
</organism>
<evidence type="ECO:0000313" key="2">
    <source>
        <dbReference type="Proteomes" id="UP000502998"/>
    </source>
</evidence>
<evidence type="ECO:0000313" key="1">
    <source>
        <dbReference type="EMBL" id="BCA86647.1"/>
    </source>
</evidence>
<dbReference type="Proteomes" id="UP000502998">
    <property type="component" value="Chromosome"/>
</dbReference>
<gene>
    <name evidence="1" type="ORF">EsVE80_21700</name>
</gene>
<keyword evidence="2" id="KW-1185">Reference proteome</keyword>
<name>A0A679ISX8_9ENTE</name>
<proteinExistence type="predicted"/>
<reference evidence="1 2" key="1">
    <citation type="submission" date="2020-02" db="EMBL/GenBank/DDBJ databases">
        <title>Characterization of vanA genotype vancomycin-resistant Enterococcus saigonensis VE80.</title>
        <authorList>
            <person name="Harada T."/>
            <person name="Motooka D."/>
            <person name="Nakamura S."/>
            <person name="Yamamoto Y."/>
            <person name="Kawahara R."/>
            <person name="Kawatsu K."/>
        </authorList>
    </citation>
    <scope>NUCLEOTIDE SEQUENCE [LARGE SCALE GENOMIC DNA]</scope>
    <source>
        <strain evidence="1 2">VE80</strain>
    </source>
</reference>
<sequence>MSVSVKGTDEIIRNIEAKLGKNRANRVINKALRKTGEKNKQIVKQQVSSYIDTGKTHDLVITSGVKNNPKRVETGWASKERAPLVHLSEFGYTRNGRYIRPRGFGKLQGAVDKIQDSAFNEMRAELEELGR</sequence>
<dbReference type="AlphaFoldDB" id="A0A679ISX8"/>